<dbReference type="AlphaFoldDB" id="A0A956M512"/>
<comment type="caution">
    <text evidence="2">The sequence shown here is derived from an EMBL/GenBank/DDBJ whole genome shotgun (WGS) entry which is preliminary data.</text>
</comment>
<proteinExistence type="predicted"/>
<reference evidence="2" key="2">
    <citation type="journal article" date="2021" name="Microbiome">
        <title>Successional dynamics and alternative stable states in a saline activated sludge microbial community over 9 years.</title>
        <authorList>
            <person name="Wang Y."/>
            <person name="Ye J."/>
            <person name="Ju F."/>
            <person name="Liu L."/>
            <person name="Boyd J.A."/>
            <person name="Deng Y."/>
            <person name="Parks D.H."/>
            <person name="Jiang X."/>
            <person name="Yin X."/>
            <person name="Woodcroft B.J."/>
            <person name="Tyson G.W."/>
            <person name="Hugenholtz P."/>
            <person name="Polz M.F."/>
            <person name="Zhang T."/>
        </authorList>
    </citation>
    <scope>NUCLEOTIDE SEQUENCE</scope>
    <source>
        <strain evidence="2">HKST-UBA01</strain>
    </source>
</reference>
<feature type="compositionally biased region" description="Basic and acidic residues" evidence="1">
    <location>
        <begin position="82"/>
        <end position="109"/>
    </location>
</feature>
<sequence length="122" mass="13751">MARKQNKALIPLDEVAEGIILSVKNNVEALLRGHFREIDKVRDESDTKKVNVAFGILIDGSESVPKILTRIRFAQTVTDERVDTLEDPKQPRMFDKEAWENTKRQRDGKAAASGEKDDDSGE</sequence>
<dbReference type="Proteomes" id="UP000697710">
    <property type="component" value="Unassembled WGS sequence"/>
</dbReference>
<evidence type="ECO:0000256" key="1">
    <source>
        <dbReference type="SAM" id="MobiDB-lite"/>
    </source>
</evidence>
<feature type="region of interest" description="Disordered" evidence="1">
    <location>
        <begin position="82"/>
        <end position="122"/>
    </location>
</feature>
<accession>A0A956M512</accession>
<dbReference type="EMBL" id="JAGQHR010001052">
    <property type="protein sequence ID" value="MCA9730222.1"/>
    <property type="molecule type" value="Genomic_DNA"/>
</dbReference>
<evidence type="ECO:0000313" key="2">
    <source>
        <dbReference type="EMBL" id="MCA9730222.1"/>
    </source>
</evidence>
<protein>
    <submittedName>
        <fullName evidence="2">Uncharacterized protein</fullName>
    </submittedName>
</protein>
<gene>
    <name evidence="2" type="ORF">KC729_21235</name>
</gene>
<name>A0A956M512_UNCEI</name>
<reference evidence="2" key="1">
    <citation type="submission" date="2020-04" db="EMBL/GenBank/DDBJ databases">
        <authorList>
            <person name="Zhang T."/>
        </authorList>
    </citation>
    <scope>NUCLEOTIDE SEQUENCE</scope>
    <source>
        <strain evidence="2">HKST-UBA01</strain>
    </source>
</reference>
<organism evidence="2 3">
    <name type="scientific">Eiseniibacteriota bacterium</name>
    <dbReference type="NCBI Taxonomy" id="2212470"/>
    <lineage>
        <taxon>Bacteria</taxon>
        <taxon>Candidatus Eiseniibacteriota</taxon>
    </lineage>
</organism>
<evidence type="ECO:0000313" key="3">
    <source>
        <dbReference type="Proteomes" id="UP000697710"/>
    </source>
</evidence>